<dbReference type="EMBL" id="FPBH01000004">
    <property type="protein sequence ID" value="SFT84693.1"/>
    <property type="molecule type" value="Genomic_DNA"/>
</dbReference>
<dbReference type="OrthoDB" id="8982743at2"/>
<dbReference type="InterPro" id="IPR033900">
    <property type="entry name" value="Gram_neg_porin_domain"/>
</dbReference>
<feature type="domain" description="Porin" evidence="12">
    <location>
        <begin position="19"/>
        <end position="360"/>
    </location>
</feature>
<dbReference type="Pfam" id="PF13609">
    <property type="entry name" value="Porin_4"/>
    <property type="match status" value="1"/>
</dbReference>
<dbReference type="PANTHER" id="PTHR34501">
    <property type="entry name" value="PROTEIN YDDL-RELATED"/>
    <property type="match status" value="1"/>
</dbReference>
<proteinExistence type="predicted"/>
<dbReference type="InterPro" id="IPR050298">
    <property type="entry name" value="Gram-neg_bact_OMP"/>
</dbReference>
<evidence type="ECO:0000256" key="7">
    <source>
        <dbReference type="ARBA" id="ARBA00023065"/>
    </source>
</evidence>
<dbReference type="PRINTS" id="PR00184">
    <property type="entry name" value="NEISSPPORIN"/>
</dbReference>
<evidence type="ECO:0000256" key="10">
    <source>
        <dbReference type="ARBA" id="ARBA00023237"/>
    </source>
</evidence>
<keyword evidence="6 11" id="KW-0732">Signal</keyword>
<evidence type="ECO:0000256" key="8">
    <source>
        <dbReference type="ARBA" id="ARBA00023114"/>
    </source>
</evidence>
<keyword evidence="7" id="KW-0406">Ion transport</keyword>
<evidence type="ECO:0000256" key="3">
    <source>
        <dbReference type="ARBA" id="ARBA00022448"/>
    </source>
</evidence>
<name>A0A1I7BBX0_9BURK</name>
<evidence type="ECO:0000256" key="1">
    <source>
        <dbReference type="ARBA" id="ARBA00004571"/>
    </source>
</evidence>
<dbReference type="GO" id="GO:0034220">
    <property type="term" value="P:monoatomic ion transmembrane transport"/>
    <property type="evidence" value="ECO:0007669"/>
    <property type="project" value="InterPro"/>
</dbReference>
<evidence type="ECO:0000256" key="2">
    <source>
        <dbReference type="ARBA" id="ARBA00011233"/>
    </source>
</evidence>
<evidence type="ECO:0000259" key="12">
    <source>
        <dbReference type="Pfam" id="PF13609"/>
    </source>
</evidence>
<evidence type="ECO:0000256" key="6">
    <source>
        <dbReference type="ARBA" id="ARBA00022729"/>
    </source>
</evidence>
<keyword evidence="5" id="KW-0812">Transmembrane</keyword>
<keyword evidence="9" id="KW-0472">Membrane</keyword>
<feature type="signal peptide" evidence="11">
    <location>
        <begin position="1"/>
        <end position="23"/>
    </location>
</feature>
<evidence type="ECO:0000256" key="4">
    <source>
        <dbReference type="ARBA" id="ARBA00022452"/>
    </source>
</evidence>
<dbReference type="GO" id="GO:0009279">
    <property type="term" value="C:cell outer membrane"/>
    <property type="evidence" value="ECO:0007669"/>
    <property type="project" value="UniProtKB-SubCell"/>
</dbReference>
<dbReference type="CDD" id="cd00342">
    <property type="entry name" value="gram_neg_porins"/>
    <property type="match status" value="1"/>
</dbReference>
<gene>
    <name evidence="13" type="ORF">SAMN05192563_1004347</name>
</gene>
<keyword evidence="10" id="KW-0998">Cell outer membrane</keyword>
<comment type="subunit">
    <text evidence="2">Homotrimer.</text>
</comment>
<keyword evidence="8" id="KW-0626">Porin</keyword>
<evidence type="ECO:0000256" key="5">
    <source>
        <dbReference type="ARBA" id="ARBA00022692"/>
    </source>
</evidence>
<evidence type="ECO:0000256" key="9">
    <source>
        <dbReference type="ARBA" id="ARBA00023136"/>
    </source>
</evidence>
<protein>
    <submittedName>
        <fullName evidence="13">Outer membrane protein (Porin)</fullName>
    </submittedName>
</protein>
<dbReference type="Gene3D" id="2.40.160.10">
    <property type="entry name" value="Porin"/>
    <property type="match status" value="1"/>
</dbReference>
<dbReference type="GO" id="GO:0015288">
    <property type="term" value="F:porin activity"/>
    <property type="evidence" value="ECO:0007669"/>
    <property type="project" value="UniProtKB-KW"/>
</dbReference>
<evidence type="ECO:0000313" key="14">
    <source>
        <dbReference type="Proteomes" id="UP000198844"/>
    </source>
</evidence>
<dbReference type="GO" id="GO:0046930">
    <property type="term" value="C:pore complex"/>
    <property type="evidence" value="ECO:0007669"/>
    <property type="project" value="UniProtKB-KW"/>
</dbReference>
<dbReference type="InterPro" id="IPR002299">
    <property type="entry name" value="Porin_Neis"/>
</dbReference>
<organism evidence="13 14">
    <name type="scientific">Paraburkholderia aspalathi</name>
    <dbReference type="NCBI Taxonomy" id="1324617"/>
    <lineage>
        <taxon>Bacteria</taxon>
        <taxon>Pseudomonadati</taxon>
        <taxon>Pseudomonadota</taxon>
        <taxon>Betaproteobacteria</taxon>
        <taxon>Burkholderiales</taxon>
        <taxon>Burkholderiaceae</taxon>
        <taxon>Paraburkholderia</taxon>
    </lineage>
</organism>
<evidence type="ECO:0000313" key="13">
    <source>
        <dbReference type="EMBL" id="SFT84693.1"/>
    </source>
</evidence>
<dbReference type="InterPro" id="IPR001702">
    <property type="entry name" value="Porin_Gram-ve"/>
</dbReference>
<dbReference type="Proteomes" id="UP000198844">
    <property type="component" value="Unassembled WGS sequence"/>
</dbReference>
<dbReference type="PANTHER" id="PTHR34501:SF9">
    <property type="entry name" value="MAJOR OUTER MEMBRANE PROTEIN P.IA"/>
    <property type="match status" value="1"/>
</dbReference>
<dbReference type="AlphaFoldDB" id="A0A1I7BBX0"/>
<keyword evidence="4" id="KW-1134">Transmembrane beta strand</keyword>
<sequence length="401" mass="41242">MRIKSGYWLVAGTLVAGIPVAKAQSSVTLYGIVDAGVSYINNVGVATAAGAAGRPVRYLNSSRFAFNSGGDYGNRWGLTGKEDLGGALSAVFRLENGFNIGTGALKSTGIQFNRQAFFGLSSTSYGSLTFGRQYEAITDLVEAYGPAFVGGIGTYAGDVSNFDNSIRVNNSVKYRTPLYGGFSGELLYGIGGAPGSLNTNSTLSAGVNYVQGPIAAGIAYLRLDNSGATTNAWSGSADGNFGSSVTAGYAGARRVQIATAAANYTIGAVTLAVNYGYTGYQPSVYSSFKRSVSYNSAGVGARYVVSPALTFGGSATYTIGQSVADGASRPRYQNAGLAAWYNVSKRTGFYVYGGYQHASGSTLDAYGNVVAATASIGDAANGLSSGSGNQVMVNIGMFNKF</sequence>
<feature type="chain" id="PRO_5011590480" evidence="11">
    <location>
        <begin position="24"/>
        <end position="401"/>
    </location>
</feature>
<keyword evidence="3" id="KW-0813">Transport</keyword>
<dbReference type="SUPFAM" id="SSF56935">
    <property type="entry name" value="Porins"/>
    <property type="match status" value="1"/>
</dbReference>
<dbReference type="InterPro" id="IPR023614">
    <property type="entry name" value="Porin_dom_sf"/>
</dbReference>
<evidence type="ECO:0000256" key="11">
    <source>
        <dbReference type="SAM" id="SignalP"/>
    </source>
</evidence>
<dbReference type="PRINTS" id="PR00182">
    <property type="entry name" value="ECOLNEIPORIN"/>
</dbReference>
<accession>A0A1I7BBX0</accession>
<reference evidence="13 14" key="1">
    <citation type="submission" date="2016-10" db="EMBL/GenBank/DDBJ databases">
        <authorList>
            <person name="de Groot N.N."/>
        </authorList>
    </citation>
    <scope>NUCLEOTIDE SEQUENCE [LARGE SCALE GENOMIC DNA]</scope>
    <source>
        <strain evidence="13 14">LMG 27731</strain>
    </source>
</reference>
<comment type="subcellular location">
    <subcellularLocation>
        <location evidence="1">Cell outer membrane</location>
        <topology evidence="1">Multi-pass membrane protein</topology>
    </subcellularLocation>
</comment>